<name>A0A430A6B2_9ENTE</name>
<dbReference type="PANTHER" id="PTHR34580:SF1">
    <property type="entry name" value="PROTEIN PAFC"/>
    <property type="match status" value="1"/>
</dbReference>
<proteinExistence type="predicted"/>
<sequence>MAKKGQERLLEILLRLMNGETLTVKELEKEFPCTKKTLQRDFNKITNLFSGQQTETDHNDHIQATLIHENNSYRLAHKNLLSTSDIIAILKILISTRSLSKNELQSLITTLSWRASAEEQKVIHQLINGELLGYQELSHKKDILPLLDYWIEAIINQTTIKAKYRTANNTLTELIGTPESILAGGSYFYIRIYTKHSEKVKNFRLDRFVSEITEANETLKIPQEKKLPPADLRNKNISMFTSAPGSLTGFKFKYWQSEEIILDTFPNATIIHPKNKDFIEVTVEQSPESSLFWILSQGGNIQVTEPHSFVEKIKTMIDEAKQRYN</sequence>
<organism evidence="2 3">
    <name type="scientific">Vagococcus fessus</name>
    <dbReference type="NCBI Taxonomy" id="120370"/>
    <lineage>
        <taxon>Bacteria</taxon>
        <taxon>Bacillati</taxon>
        <taxon>Bacillota</taxon>
        <taxon>Bacilli</taxon>
        <taxon>Lactobacillales</taxon>
        <taxon>Enterococcaceae</taxon>
        <taxon>Vagococcus</taxon>
    </lineage>
</organism>
<dbReference type="PROSITE" id="PS52050">
    <property type="entry name" value="WYL"/>
    <property type="match status" value="1"/>
</dbReference>
<evidence type="ECO:0000313" key="3">
    <source>
        <dbReference type="Proteomes" id="UP000287101"/>
    </source>
</evidence>
<gene>
    <name evidence="2" type="ORF">CBF31_08680</name>
</gene>
<dbReference type="OrthoDB" id="86031at2"/>
<reference evidence="2 3" key="1">
    <citation type="submission" date="2017-05" db="EMBL/GenBank/DDBJ databases">
        <title>Vagococcus spp. assemblies.</title>
        <authorList>
            <person name="Gulvik C.A."/>
        </authorList>
    </citation>
    <scope>NUCLEOTIDE SEQUENCE [LARGE SCALE GENOMIC DNA]</scope>
    <source>
        <strain evidence="2 3">CCUG 41755</strain>
    </source>
</reference>
<comment type="caution">
    <text evidence="2">The sequence shown here is derived from an EMBL/GenBank/DDBJ whole genome shotgun (WGS) entry which is preliminary data.</text>
</comment>
<dbReference type="Pfam" id="PF13280">
    <property type="entry name" value="WYL"/>
    <property type="match status" value="1"/>
</dbReference>
<dbReference type="EMBL" id="NGJY01000003">
    <property type="protein sequence ID" value="RSU02434.1"/>
    <property type="molecule type" value="Genomic_DNA"/>
</dbReference>
<dbReference type="AlphaFoldDB" id="A0A430A6B2"/>
<accession>A0A430A6B2</accession>
<keyword evidence="3" id="KW-1185">Reference proteome</keyword>
<feature type="domain" description="WYL" evidence="1">
    <location>
        <begin position="152"/>
        <end position="208"/>
    </location>
</feature>
<dbReference type="PANTHER" id="PTHR34580">
    <property type="match status" value="1"/>
</dbReference>
<dbReference type="InterPro" id="IPR051534">
    <property type="entry name" value="CBASS_pafABC_assoc_protein"/>
</dbReference>
<dbReference type="RefSeq" id="WP_126832085.1">
    <property type="nucleotide sequence ID" value="NZ_CBCRYB010000009.1"/>
</dbReference>
<dbReference type="InterPro" id="IPR026881">
    <property type="entry name" value="WYL_dom"/>
</dbReference>
<protein>
    <recommendedName>
        <fullName evidence="1">WYL domain-containing protein</fullName>
    </recommendedName>
</protein>
<dbReference type="Proteomes" id="UP000287101">
    <property type="component" value="Unassembled WGS sequence"/>
</dbReference>
<evidence type="ECO:0000259" key="1">
    <source>
        <dbReference type="Pfam" id="PF13280"/>
    </source>
</evidence>
<evidence type="ECO:0000313" key="2">
    <source>
        <dbReference type="EMBL" id="RSU02434.1"/>
    </source>
</evidence>